<gene>
    <name evidence="1" type="ORF">GX51_03754</name>
</gene>
<dbReference type="Proteomes" id="UP000224080">
    <property type="component" value="Unassembled WGS sequence"/>
</dbReference>
<dbReference type="EMBL" id="PDNC01000043">
    <property type="protein sequence ID" value="PGH03918.1"/>
    <property type="molecule type" value="Genomic_DNA"/>
</dbReference>
<proteinExistence type="predicted"/>
<evidence type="ECO:0000313" key="2">
    <source>
        <dbReference type="Proteomes" id="UP000224080"/>
    </source>
</evidence>
<organism evidence="1 2">
    <name type="scientific">Blastomyces parvus</name>
    <dbReference type="NCBI Taxonomy" id="2060905"/>
    <lineage>
        <taxon>Eukaryota</taxon>
        <taxon>Fungi</taxon>
        <taxon>Dikarya</taxon>
        <taxon>Ascomycota</taxon>
        <taxon>Pezizomycotina</taxon>
        <taxon>Eurotiomycetes</taxon>
        <taxon>Eurotiomycetidae</taxon>
        <taxon>Onygenales</taxon>
        <taxon>Ajellomycetaceae</taxon>
        <taxon>Blastomyces</taxon>
    </lineage>
</organism>
<comment type="caution">
    <text evidence="1">The sequence shown here is derived from an EMBL/GenBank/DDBJ whole genome shotgun (WGS) entry which is preliminary data.</text>
</comment>
<name>A0A2B7X5H6_9EURO</name>
<dbReference type="OrthoDB" id="4362643at2759"/>
<keyword evidence="2" id="KW-1185">Reference proteome</keyword>
<evidence type="ECO:0000313" key="1">
    <source>
        <dbReference type="EMBL" id="PGH03918.1"/>
    </source>
</evidence>
<reference evidence="1 2" key="1">
    <citation type="submission" date="2017-10" db="EMBL/GenBank/DDBJ databases">
        <title>Comparative genomics in systemic dimorphic fungi from Ajellomycetaceae.</title>
        <authorList>
            <person name="Munoz J.F."/>
            <person name="Mcewen J.G."/>
            <person name="Clay O.K."/>
            <person name="Cuomo C.A."/>
        </authorList>
    </citation>
    <scope>NUCLEOTIDE SEQUENCE [LARGE SCALE GENOMIC DNA]</scope>
    <source>
        <strain evidence="1 2">UAMH130</strain>
    </source>
</reference>
<protein>
    <submittedName>
        <fullName evidence="1">Uncharacterized protein</fullName>
    </submittedName>
</protein>
<accession>A0A2B7X5H6</accession>
<sequence length="174" mass="20592">MQDTVYVYKAGRKDLERLLTCDDIEEEVKTAIYDTIERYDNMLAGSSSYHDLYGRTDVCKRLLQTIRRVHRLGQTKEQKIWILSQRHSFNRSEEFNFVKKMVHEIAAKMAHSMSSYVNIRMVKSYHEVLDPMQAGLFFERKQDVRDRAIGISNYILDKDREAATYVEDRRNADL</sequence>
<dbReference type="AlphaFoldDB" id="A0A2B7X5H6"/>